<dbReference type="Gene3D" id="3.90.79.10">
    <property type="entry name" value="Nucleoside Triphosphate Pyrophosphohydrolase"/>
    <property type="match status" value="1"/>
</dbReference>
<dbReference type="CDD" id="cd03426">
    <property type="entry name" value="NUDIX_CoAse_Nudt7"/>
    <property type="match status" value="1"/>
</dbReference>
<keyword evidence="8" id="KW-0472">Membrane</keyword>
<dbReference type="SUPFAM" id="SSF55811">
    <property type="entry name" value="Nudix"/>
    <property type="match status" value="1"/>
</dbReference>
<keyword evidence="5" id="KW-0460">Magnesium</keyword>
<keyword evidence="6" id="KW-0464">Manganese</keyword>
<gene>
    <name evidence="10" type="ORF">GCM10018793_37870</name>
</gene>
<dbReference type="Proteomes" id="UP000603708">
    <property type="component" value="Unassembled WGS sequence"/>
</dbReference>
<accession>A0A919L188</accession>
<keyword evidence="8" id="KW-1133">Transmembrane helix</keyword>
<evidence type="ECO:0000256" key="1">
    <source>
        <dbReference type="ARBA" id="ARBA00001936"/>
    </source>
</evidence>
<feature type="domain" description="Nudix hydrolase" evidence="9">
    <location>
        <begin position="30"/>
        <end position="169"/>
    </location>
</feature>
<evidence type="ECO:0000256" key="7">
    <source>
        <dbReference type="SAM" id="MobiDB-lite"/>
    </source>
</evidence>
<organism evidence="10 11">
    <name type="scientific">Streptomyces sulfonofaciens</name>
    <dbReference type="NCBI Taxonomy" id="68272"/>
    <lineage>
        <taxon>Bacteria</taxon>
        <taxon>Bacillati</taxon>
        <taxon>Actinomycetota</taxon>
        <taxon>Actinomycetes</taxon>
        <taxon>Kitasatosporales</taxon>
        <taxon>Streptomycetaceae</taxon>
        <taxon>Streptomyces</taxon>
    </lineage>
</organism>
<dbReference type="PANTHER" id="PTHR12992">
    <property type="entry name" value="NUDIX HYDROLASE"/>
    <property type="match status" value="1"/>
</dbReference>
<protein>
    <submittedName>
        <fullName evidence="10">Coenzyme A pyrophosphatase</fullName>
    </submittedName>
</protein>
<proteinExistence type="predicted"/>
<dbReference type="Pfam" id="PF00293">
    <property type="entry name" value="NUDIX"/>
    <property type="match status" value="1"/>
</dbReference>
<reference evidence="10" key="2">
    <citation type="submission" date="2020-09" db="EMBL/GenBank/DDBJ databases">
        <authorList>
            <person name="Sun Q."/>
            <person name="Ohkuma M."/>
        </authorList>
    </citation>
    <scope>NUCLEOTIDE SEQUENCE</scope>
    <source>
        <strain evidence="10">JCM 5069</strain>
    </source>
</reference>
<feature type="transmembrane region" description="Helical" evidence="8">
    <location>
        <begin position="162"/>
        <end position="186"/>
    </location>
</feature>
<evidence type="ECO:0000256" key="4">
    <source>
        <dbReference type="ARBA" id="ARBA00022801"/>
    </source>
</evidence>
<dbReference type="AlphaFoldDB" id="A0A919L188"/>
<sequence length="230" mass="24497">MPSWLADMGRRAARDSAPELARYAFPDTAGKRASAVLVLFGAGDDGPDLLFLQRSDTLRDHPGQVCFPGGSVRSDDRDAAHTALRELSEETGLDPASVHVVAPLPPLYLAWSGFAVTPVLGWWDGVGELAGDGDEIVSVHRVPVRDLGEPACRLQLRFPTGYLGPGFLVGGLFVWGFTGSIVAWLLRLGGWERASDAGRVEELAEAKLRYGGELPRPPAGGSDAAARLGR</sequence>
<dbReference type="EMBL" id="BNCD01000010">
    <property type="protein sequence ID" value="GHH81115.1"/>
    <property type="molecule type" value="Genomic_DNA"/>
</dbReference>
<comment type="cofactor">
    <cofactor evidence="2">
        <name>Mg(2+)</name>
        <dbReference type="ChEBI" id="CHEBI:18420"/>
    </cofactor>
</comment>
<keyword evidence="8" id="KW-0812">Transmembrane</keyword>
<reference evidence="10" key="1">
    <citation type="journal article" date="2014" name="Int. J. Syst. Evol. Microbiol.">
        <title>Complete genome sequence of Corynebacterium casei LMG S-19264T (=DSM 44701T), isolated from a smear-ripened cheese.</title>
        <authorList>
            <consortium name="US DOE Joint Genome Institute (JGI-PGF)"/>
            <person name="Walter F."/>
            <person name="Albersmeier A."/>
            <person name="Kalinowski J."/>
            <person name="Ruckert C."/>
        </authorList>
    </citation>
    <scope>NUCLEOTIDE SEQUENCE</scope>
    <source>
        <strain evidence="10">JCM 5069</strain>
    </source>
</reference>
<dbReference type="PANTHER" id="PTHR12992:SF11">
    <property type="entry name" value="MITOCHONDRIAL COENZYME A DIPHOSPHATASE NUDT8"/>
    <property type="match status" value="1"/>
</dbReference>
<evidence type="ECO:0000256" key="2">
    <source>
        <dbReference type="ARBA" id="ARBA00001946"/>
    </source>
</evidence>
<evidence type="ECO:0000313" key="10">
    <source>
        <dbReference type="EMBL" id="GHH81115.1"/>
    </source>
</evidence>
<evidence type="ECO:0000259" key="9">
    <source>
        <dbReference type="PROSITE" id="PS51462"/>
    </source>
</evidence>
<keyword evidence="4" id="KW-0378">Hydrolase</keyword>
<dbReference type="InterPro" id="IPR000086">
    <property type="entry name" value="NUDIX_hydrolase_dom"/>
</dbReference>
<dbReference type="PROSITE" id="PS51462">
    <property type="entry name" value="NUDIX"/>
    <property type="match status" value="1"/>
</dbReference>
<dbReference type="GO" id="GO:0046872">
    <property type="term" value="F:metal ion binding"/>
    <property type="evidence" value="ECO:0007669"/>
    <property type="project" value="UniProtKB-KW"/>
</dbReference>
<dbReference type="InterPro" id="IPR045121">
    <property type="entry name" value="CoAse"/>
</dbReference>
<evidence type="ECO:0000256" key="6">
    <source>
        <dbReference type="ARBA" id="ARBA00023211"/>
    </source>
</evidence>
<comment type="caution">
    <text evidence="10">The sequence shown here is derived from an EMBL/GenBank/DDBJ whole genome shotgun (WGS) entry which is preliminary data.</text>
</comment>
<keyword evidence="11" id="KW-1185">Reference proteome</keyword>
<evidence type="ECO:0000313" key="11">
    <source>
        <dbReference type="Proteomes" id="UP000603708"/>
    </source>
</evidence>
<name>A0A919L188_9ACTN</name>
<evidence type="ECO:0000256" key="3">
    <source>
        <dbReference type="ARBA" id="ARBA00022723"/>
    </source>
</evidence>
<dbReference type="InterPro" id="IPR015797">
    <property type="entry name" value="NUDIX_hydrolase-like_dom_sf"/>
</dbReference>
<dbReference type="GO" id="GO:0010945">
    <property type="term" value="F:coenzyme A diphosphatase activity"/>
    <property type="evidence" value="ECO:0007669"/>
    <property type="project" value="InterPro"/>
</dbReference>
<evidence type="ECO:0000256" key="5">
    <source>
        <dbReference type="ARBA" id="ARBA00022842"/>
    </source>
</evidence>
<comment type="cofactor">
    <cofactor evidence="1">
        <name>Mn(2+)</name>
        <dbReference type="ChEBI" id="CHEBI:29035"/>
    </cofactor>
</comment>
<feature type="region of interest" description="Disordered" evidence="7">
    <location>
        <begin position="211"/>
        <end position="230"/>
    </location>
</feature>
<keyword evidence="3" id="KW-0479">Metal-binding</keyword>
<evidence type="ECO:0000256" key="8">
    <source>
        <dbReference type="SAM" id="Phobius"/>
    </source>
</evidence>